<reference evidence="2 3" key="1">
    <citation type="submission" date="2019-12" db="EMBL/GenBank/DDBJ databases">
        <title>Novel species isolated from a subtropical stream in China.</title>
        <authorList>
            <person name="Lu H."/>
        </authorList>
    </citation>
    <scope>NUCLEOTIDE SEQUENCE [LARGE SCALE GENOMIC DNA]</scope>
    <source>
        <strain evidence="2 3">FT135W</strain>
    </source>
</reference>
<dbReference type="AlphaFoldDB" id="A0A6L8K7Q3"/>
<evidence type="ECO:0000256" key="1">
    <source>
        <dbReference type="SAM" id="SignalP"/>
    </source>
</evidence>
<organism evidence="2 3">
    <name type="scientific">Duganella flavida</name>
    <dbReference type="NCBI Taxonomy" id="2692175"/>
    <lineage>
        <taxon>Bacteria</taxon>
        <taxon>Pseudomonadati</taxon>
        <taxon>Pseudomonadota</taxon>
        <taxon>Betaproteobacteria</taxon>
        <taxon>Burkholderiales</taxon>
        <taxon>Oxalobacteraceae</taxon>
        <taxon>Telluria group</taxon>
        <taxon>Duganella</taxon>
    </lineage>
</organism>
<feature type="signal peptide" evidence="1">
    <location>
        <begin position="1"/>
        <end position="37"/>
    </location>
</feature>
<sequence>MNMEMSQVSTWLVQRMTTAASALAVGLAVCIAPAAHAAPSVGYWFDYTPGTGQTDMVLIPDAISDAVRQGLRAGGIATTTTAGNVDALISVEMVESYEPQFNSLRIVSGTMLLKAPRPGAGNFERPILLCVTSVQAWRTSSNTQEAARKVRDGIVQKAADFARECRPQLNNL</sequence>
<evidence type="ECO:0000313" key="3">
    <source>
        <dbReference type="Proteomes" id="UP000479335"/>
    </source>
</evidence>
<keyword evidence="3" id="KW-1185">Reference proteome</keyword>
<name>A0A6L8K7Q3_9BURK</name>
<dbReference type="EMBL" id="WWCN01000006">
    <property type="protein sequence ID" value="MYM23230.1"/>
    <property type="molecule type" value="Genomic_DNA"/>
</dbReference>
<dbReference type="Proteomes" id="UP000479335">
    <property type="component" value="Unassembled WGS sequence"/>
</dbReference>
<accession>A0A6L8K7Q3</accession>
<keyword evidence="1" id="KW-0732">Signal</keyword>
<evidence type="ECO:0000313" key="2">
    <source>
        <dbReference type="EMBL" id="MYM23230.1"/>
    </source>
</evidence>
<comment type="caution">
    <text evidence="2">The sequence shown here is derived from an EMBL/GenBank/DDBJ whole genome shotgun (WGS) entry which is preliminary data.</text>
</comment>
<feature type="chain" id="PRO_5027075422" description="Lipoprotein" evidence="1">
    <location>
        <begin position="38"/>
        <end position="172"/>
    </location>
</feature>
<protein>
    <recommendedName>
        <fullName evidence="4">Lipoprotein</fullName>
    </recommendedName>
</protein>
<dbReference type="RefSeq" id="WP_161006723.1">
    <property type="nucleotide sequence ID" value="NZ_WWCN01000006.1"/>
</dbReference>
<evidence type="ECO:0008006" key="4">
    <source>
        <dbReference type="Google" id="ProtNLM"/>
    </source>
</evidence>
<proteinExistence type="predicted"/>
<gene>
    <name evidence="2" type="ORF">GTP46_11290</name>
</gene>